<sequence>MEDAPDEPHDMERRPHANAKEPDRAAGGGDIAQDEGAFSRHGRHEISWNSAAHPTNSITTATPNMGPRTECLPNQPSSPPSLISAAAFSTNNETIRGEKRGLDRVTVVMKSRSQSVDDSSASELSVMSDLDPDTSYWRKQHPQERRLGVVGSWGMTTSTIPPTSVVSDHNPTTEGGDMDDESYLSGSIGQVIREIDDTLRMKIDWSDHKSESQSQVSNISGINRTDDNFFTESNDEIMSNRILCHPDDVVQSRDIGTSHDDIIPETFVVPRSLDYEIRASVSNTTMVDNNYSRDHSDFMSYEHTDKIRALVMFHVFVCWYMCAKINWHHQDVASIAFSVVGVMIICVLSSLSSRSKLFRDTRPGVQLRFWIHLCFSRKTALLVIYMISWVHLCDGYYGSSCEWIESLRVVLFDRPKMTMTGAFGGVQMRVRHEESISLDRDKSFPRVIQTLSWKDDKLDMDVLTESGSCVLSPRPRIVQLVMLNAESRQKQKEDSTPVANTLSLPAPFLEPHPRVISLDIFLPDSMENGATSSSHQCIDNSTLFPMFHDADESSIHSIGTLNMSKSKRVVSRKFPKETMHTLRTGTNIRLLVSLARSILLDRLTTLKKNMSGKVIQTVVLYNGVTTRIHALAQTWCAFVTGVRDTYIAKFKIAYQRKKDCIVVGFQKECMKLSRVRLSIVHEARSVKKRVASNVGTLYNTLVIQLKSSRNQIHSFWLLMKDKYASTFRLVWEVSTGQRAYVNYAHYRNDWNAFHLPPYVQEL</sequence>
<evidence type="ECO:0000256" key="1">
    <source>
        <dbReference type="SAM" id="MobiDB-lite"/>
    </source>
</evidence>
<gene>
    <name evidence="2" type="ORF">ASEP1449_LOCUS10197</name>
</gene>
<feature type="compositionally biased region" description="Polar residues" evidence="1">
    <location>
        <begin position="47"/>
        <end position="63"/>
    </location>
</feature>
<proteinExistence type="predicted"/>
<feature type="region of interest" description="Disordered" evidence="1">
    <location>
        <begin position="1"/>
        <end position="80"/>
    </location>
</feature>
<dbReference type="EMBL" id="HBHQ01015288">
    <property type="protein sequence ID" value="CAD9818365.1"/>
    <property type="molecule type" value="Transcribed_RNA"/>
</dbReference>
<feature type="compositionally biased region" description="Basic and acidic residues" evidence="1">
    <location>
        <begin position="1"/>
        <end position="24"/>
    </location>
</feature>
<reference evidence="2" key="1">
    <citation type="submission" date="2021-01" db="EMBL/GenBank/DDBJ databases">
        <authorList>
            <person name="Corre E."/>
            <person name="Pelletier E."/>
            <person name="Niang G."/>
            <person name="Scheremetjew M."/>
            <person name="Finn R."/>
            <person name="Kale V."/>
            <person name="Holt S."/>
            <person name="Cochrane G."/>
            <person name="Meng A."/>
            <person name="Brown T."/>
            <person name="Cohen L."/>
        </authorList>
    </citation>
    <scope>NUCLEOTIDE SEQUENCE</scope>
    <source>
        <strain evidence="2">CCMP2084</strain>
    </source>
</reference>
<protein>
    <submittedName>
        <fullName evidence="2">Uncharacterized protein</fullName>
    </submittedName>
</protein>
<evidence type="ECO:0000313" key="2">
    <source>
        <dbReference type="EMBL" id="CAD9818365.1"/>
    </source>
</evidence>
<name>A0A7S2UIC7_9STRA</name>
<organism evidence="2">
    <name type="scientific">Attheya septentrionalis</name>
    <dbReference type="NCBI Taxonomy" id="420275"/>
    <lineage>
        <taxon>Eukaryota</taxon>
        <taxon>Sar</taxon>
        <taxon>Stramenopiles</taxon>
        <taxon>Ochrophyta</taxon>
        <taxon>Bacillariophyta</taxon>
        <taxon>Coscinodiscophyceae</taxon>
        <taxon>Chaetocerotophycidae</taxon>
        <taxon>Chaetocerotales</taxon>
        <taxon>Attheyaceae</taxon>
        <taxon>Attheya</taxon>
    </lineage>
</organism>
<accession>A0A7S2UIC7</accession>
<dbReference type="AlphaFoldDB" id="A0A7S2UIC7"/>